<dbReference type="RefSeq" id="WP_110107326.1">
    <property type="nucleotide sequence ID" value="NZ_JACBZZ010000001.1"/>
</dbReference>
<evidence type="ECO:0008006" key="3">
    <source>
        <dbReference type="Google" id="ProtNLM"/>
    </source>
</evidence>
<dbReference type="Gene3D" id="2.120.10.30">
    <property type="entry name" value="TolB, C-terminal domain"/>
    <property type="match status" value="1"/>
</dbReference>
<accession>A0A2V3DQ44</accession>
<dbReference type="InterPro" id="IPR011659">
    <property type="entry name" value="WD40"/>
</dbReference>
<reference evidence="1 2" key="1">
    <citation type="submission" date="2018-05" db="EMBL/GenBank/DDBJ databases">
        <title>Genetic diversity of glacier-inhabiting Cryobacterium bacteria in China and description of Cryobacterium mengkeensis sp. nov. and Arthrobacter glacialis sp. nov.</title>
        <authorList>
            <person name="Liu Q."/>
            <person name="Xin Y.-H."/>
        </authorList>
    </citation>
    <scope>NUCLEOTIDE SEQUENCE [LARGE SCALE GENOMIC DNA]</scope>
    <source>
        <strain evidence="1 2">GP3</strain>
    </source>
</reference>
<keyword evidence="2" id="KW-1185">Reference proteome</keyword>
<dbReference type="OrthoDB" id="9808778at2"/>
<name>A0A2V3DQ44_9MICC</name>
<protein>
    <recommendedName>
        <fullName evidence="3">TolB-like translocation protein</fullName>
    </recommendedName>
</protein>
<dbReference type="InterPro" id="IPR011042">
    <property type="entry name" value="6-blade_b-propeller_TolB-like"/>
</dbReference>
<organism evidence="1 2">
    <name type="scientific">Arthrobacter psychrochitiniphilus</name>
    <dbReference type="NCBI Taxonomy" id="291045"/>
    <lineage>
        <taxon>Bacteria</taxon>
        <taxon>Bacillati</taxon>
        <taxon>Actinomycetota</taxon>
        <taxon>Actinomycetes</taxon>
        <taxon>Micrococcales</taxon>
        <taxon>Micrococcaceae</taxon>
        <taxon>Arthrobacter</taxon>
    </lineage>
</organism>
<proteinExistence type="predicted"/>
<evidence type="ECO:0000313" key="1">
    <source>
        <dbReference type="EMBL" id="PXA64264.1"/>
    </source>
</evidence>
<dbReference type="SUPFAM" id="SSF82171">
    <property type="entry name" value="DPP6 N-terminal domain-like"/>
    <property type="match status" value="1"/>
</dbReference>
<sequence>MSARTRMAWLAAITIVVLGAAVIYALWSYNQYQLRAQSASGVALSTDETWHTGPRIIFRNTAPGSGYGHVAMVPLEEPAGPRTVTEAVCDRVYAAAGTQMCLRTNAGIVTTFQAVRYDSQWREQQDYPLPGNPSRVRVSSDGQLFATTVFVTGHAYAPASFSTATVITKTAGGDHGNLEDFTLLVDGAPIAPVDRNVWGVTFTQDQNTFYATAASGQKTWLVRGDLAQRTLTSLRENAECPSLSPDGTKIAFKKNLKPGPTPFWNLAVLELDSNTETLLAQPRSIDDQAEWLNDSTLLYGLPREGAVGDEDVWSVGIESGAVPELLIEHAWSPSVLR</sequence>
<dbReference type="Proteomes" id="UP000246303">
    <property type="component" value="Unassembled WGS sequence"/>
</dbReference>
<dbReference type="Pfam" id="PF07676">
    <property type="entry name" value="PD40"/>
    <property type="match status" value="1"/>
</dbReference>
<gene>
    <name evidence="1" type="ORF">CVS29_15955</name>
</gene>
<dbReference type="EMBL" id="QHLZ01000013">
    <property type="protein sequence ID" value="PXA64264.1"/>
    <property type="molecule type" value="Genomic_DNA"/>
</dbReference>
<comment type="caution">
    <text evidence="1">The sequence shown here is derived from an EMBL/GenBank/DDBJ whole genome shotgun (WGS) entry which is preliminary data.</text>
</comment>
<dbReference type="AlphaFoldDB" id="A0A2V3DQ44"/>
<evidence type="ECO:0000313" key="2">
    <source>
        <dbReference type="Proteomes" id="UP000246303"/>
    </source>
</evidence>